<feature type="transmembrane region" description="Helical" evidence="7">
    <location>
        <begin position="186"/>
        <end position="209"/>
    </location>
</feature>
<dbReference type="EMBL" id="LRMR01000005">
    <property type="protein sequence ID" value="KWU52072.1"/>
    <property type="molecule type" value="Genomic_DNA"/>
</dbReference>
<dbReference type="OrthoDB" id="9773957at2"/>
<dbReference type="FunFam" id="1.20.1250.20:FF:000018">
    <property type="entry name" value="MFS transporter permease"/>
    <property type="match status" value="1"/>
</dbReference>
<feature type="transmembrane region" description="Helical" evidence="7">
    <location>
        <begin position="287"/>
        <end position="308"/>
    </location>
</feature>
<keyword evidence="5 7" id="KW-1133">Transmembrane helix</keyword>
<evidence type="ECO:0000256" key="2">
    <source>
        <dbReference type="ARBA" id="ARBA00022448"/>
    </source>
</evidence>
<evidence type="ECO:0000256" key="1">
    <source>
        <dbReference type="ARBA" id="ARBA00004141"/>
    </source>
</evidence>
<evidence type="ECO:0000256" key="3">
    <source>
        <dbReference type="ARBA" id="ARBA00022692"/>
    </source>
</evidence>
<sequence>MTYDTSTHPTPLDDAEGERLMRRILWRVVPFIFVCYVISYLDRTNVGFAAISMNKDLGLTATMFGWAAGLFFFGYFIFEIPSNLLMQRFGARIWIARIMITWGLISMATAFATGPISFSIARFLLGVAEAGFTPGVYLYFTYWFPGKWRAKATAAFLLGIPVANIVGSPLSGWLLEQHDVLGLRNWQLLLITEALPAVLLGIACLFLLVDTPLKARWLSDREKTWLNNRLSEEQKAIGASHGTTLRAALTNPKVFTLAAINFCCIVGSVGIGIWLPQIIKSQGISSGALGFVVALPYVSGAIIMTLWARLANKSRQRLPYVVGALAMAAAALVVAALTEHSVLKIAALCMAVASILAFQATFWAIPSTFLTGRAAAGGLAMIVSIGNLGGFTGPFMIGLIKDSTESYTMPFFAVAAVLLIGLCLMLWLGDPARQGTPTLPAPQAVPK</sequence>
<gene>
    <name evidence="9" type="ORF">AWV77_04375</name>
</gene>
<evidence type="ECO:0000256" key="7">
    <source>
        <dbReference type="SAM" id="Phobius"/>
    </source>
</evidence>
<dbReference type="GO" id="GO:0022857">
    <property type="term" value="F:transmembrane transporter activity"/>
    <property type="evidence" value="ECO:0007669"/>
    <property type="project" value="InterPro"/>
</dbReference>
<keyword evidence="6 7" id="KW-0472">Membrane</keyword>
<evidence type="ECO:0000313" key="10">
    <source>
        <dbReference type="Proteomes" id="UP000067111"/>
    </source>
</evidence>
<organism evidence="9 10">
    <name type="scientific">Pseudomonas palleroniana</name>
    <dbReference type="NCBI Taxonomy" id="191390"/>
    <lineage>
        <taxon>Bacteria</taxon>
        <taxon>Pseudomonadati</taxon>
        <taxon>Pseudomonadota</taxon>
        <taxon>Gammaproteobacteria</taxon>
        <taxon>Pseudomonadales</taxon>
        <taxon>Pseudomonadaceae</taxon>
        <taxon>Pseudomonas</taxon>
    </lineage>
</organism>
<comment type="subcellular location">
    <subcellularLocation>
        <location evidence="1">Membrane</location>
        <topology evidence="1">Multi-pass membrane protein</topology>
    </subcellularLocation>
</comment>
<dbReference type="SUPFAM" id="SSF103473">
    <property type="entry name" value="MFS general substrate transporter"/>
    <property type="match status" value="1"/>
</dbReference>
<feature type="transmembrane region" description="Helical" evidence="7">
    <location>
        <begin position="343"/>
        <end position="365"/>
    </location>
</feature>
<protein>
    <recommendedName>
        <fullName evidence="8">Major facilitator superfamily (MFS) profile domain-containing protein</fullName>
    </recommendedName>
</protein>
<keyword evidence="3 7" id="KW-0812">Transmembrane</keyword>
<dbReference type="RefSeq" id="WP_060753059.1">
    <property type="nucleotide sequence ID" value="NZ_LRMR01000005.1"/>
</dbReference>
<dbReference type="PROSITE" id="PS50850">
    <property type="entry name" value="MFS"/>
    <property type="match status" value="1"/>
</dbReference>
<feature type="transmembrane region" description="Helical" evidence="7">
    <location>
        <begin position="377"/>
        <end position="397"/>
    </location>
</feature>
<feature type="transmembrane region" description="Helical" evidence="7">
    <location>
        <begin position="320"/>
        <end position="337"/>
    </location>
</feature>
<proteinExistence type="predicted"/>
<feature type="transmembrane region" description="Helical" evidence="7">
    <location>
        <begin position="409"/>
        <end position="428"/>
    </location>
</feature>
<feature type="transmembrane region" description="Helical" evidence="7">
    <location>
        <begin position="254"/>
        <end position="275"/>
    </location>
</feature>
<dbReference type="InterPro" id="IPR036259">
    <property type="entry name" value="MFS_trans_sf"/>
</dbReference>
<keyword evidence="4" id="KW-0058">Aromatic hydrocarbons catabolism</keyword>
<dbReference type="AlphaFoldDB" id="A0A0X7K8Z1"/>
<feature type="domain" description="Major facilitator superfamily (MFS) profile" evidence="8">
    <location>
        <begin position="28"/>
        <end position="433"/>
    </location>
</feature>
<keyword evidence="2" id="KW-0813">Transport</keyword>
<evidence type="ECO:0000256" key="5">
    <source>
        <dbReference type="ARBA" id="ARBA00022989"/>
    </source>
</evidence>
<reference evidence="10" key="1">
    <citation type="submission" date="2016-01" db="EMBL/GenBank/DDBJ databases">
        <authorList>
            <person name="Gamez R.M."/>
            <person name="Rodriguez F."/>
            <person name="Bernal J.F."/>
            <person name="Agarwala R."/>
            <person name="Landsman D."/>
            <person name="Marino-Ramirez L."/>
        </authorList>
    </citation>
    <scope>NUCLEOTIDE SEQUENCE [LARGE SCALE GENOMIC DNA]</scope>
    <source>
        <strain evidence="10">Ps006</strain>
    </source>
</reference>
<feature type="transmembrane region" description="Helical" evidence="7">
    <location>
        <begin position="152"/>
        <end position="174"/>
    </location>
</feature>
<dbReference type="Proteomes" id="UP000067111">
    <property type="component" value="Unassembled WGS sequence"/>
</dbReference>
<dbReference type="Pfam" id="PF07690">
    <property type="entry name" value="MFS_1"/>
    <property type="match status" value="1"/>
</dbReference>
<feature type="transmembrane region" description="Helical" evidence="7">
    <location>
        <begin position="24"/>
        <end position="41"/>
    </location>
</feature>
<comment type="caution">
    <text evidence="9">The sequence shown here is derived from an EMBL/GenBank/DDBJ whole genome shotgun (WGS) entry which is preliminary data.</text>
</comment>
<feature type="transmembrane region" description="Helical" evidence="7">
    <location>
        <begin position="120"/>
        <end position="140"/>
    </location>
</feature>
<dbReference type="InterPro" id="IPR020846">
    <property type="entry name" value="MFS_dom"/>
</dbReference>
<dbReference type="PANTHER" id="PTHR43791">
    <property type="entry name" value="PERMEASE-RELATED"/>
    <property type="match status" value="1"/>
</dbReference>
<dbReference type="InterPro" id="IPR011701">
    <property type="entry name" value="MFS"/>
</dbReference>
<accession>A0A0X7K8Z1</accession>
<name>A0A0X7K8Z1_9PSED</name>
<evidence type="ECO:0000256" key="6">
    <source>
        <dbReference type="ARBA" id="ARBA00023136"/>
    </source>
</evidence>
<feature type="transmembrane region" description="Helical" evidence="7">
    <location>
        <begin position="61"/>
        <end position="82"/>
    </location>
</feature>
<dbReference type="Gene3D" id="1.20.1250.20">
    <property type="entry name" value="MFS general substrate transporter like domains"/>
    <property type="match status" value="2"/>
</dbReference>
<evidence type="ECO:0000256" key="4">
    <source>
        <dbReference type="ARBA" id="ARBA00022797"/>
    </source>
</evidence>
<dbReference type="CDD" id="cd17319">
    <property type="entry name" value="MFS_ExuT_GudP_like"/>
    <property type="match status" value="1"/>
</dbReference>
<evidence type="ECO:0000259" key="8">
    <source>
        <dbReference type="PROSITE" id="PS50850"/>
    </source>
</evidence>
<dbReference type="PANTHER" id="PTHR43791:SF36">
    <property type="entry name" value="TRANSPORTER, PUTATIVE (AFU_ORTHOLOGUE AFUA_6G08340)-RELATED"/>
    <property type="match status" value="1"/>
</dbReference>
<evidence type="ECO:0000313" key="9">
    <source>
        <dbReference type="EMBL" id="KWU52072.1"/>
    </source>
</evidence>
<feature type="transmembrane region" description="Helical" evidence="7">
    <location>
        <begin position="94"/>
        <end position="114"/>
    </location>
</feature>
<dbReference type="GO" id="GO:0016020">
    <property type="term" value="C:membrane"/>
    <property type="evidence" value="ECO:0007669"/>
    <property type="project" value="UniProtKB-SubCell"/>
</dbReference>